<evidence type="ECO:0000313" key="3">
    <source>
        <dbReference type="EMBL" id="MBP1993073.1"/>
    </source>
</evidence>
<accession>A0ABS4IZT8</accession>
<dbReference type="Proteomes" id="UP001519287">
    <property type="component" value="Unassembled WGS sequence"/>
</dbReference>
<organism evidence="3 4">
    <name type="scientific">Paenibacillus eucommiae</name>
    <dbReference type="NCBI Taxonomy" id="1355755"/>
    <lineage>
        <taxon>Bacteria</taxon>
        <taxon>Bacillati</taxon>
        <taxon>Bacillota</taxon>
        <taxon>Bacilli</taxon>
        <taxon>Bacillales</taxon>
        <taxon>Paenibacillaceae</taxon>
        <taxon>Paenibacillus</taxon>
    </lineage>
</organism>
<feature type="compositionally biased region" description="Basic and acidic residues" evidence="2">
    <location>
        <begin position="268"/>
        <end position="305"/>
    </location>
</feature>
<sequence>MRILYLDCFSGISGDMTVAALVDAGADRAYIEEELARIKLEPYTLEWKRVIKRGISSLKFDVRLDPAHPPQHHRHYSEIVRVLKEAGFNERVTALSLVIFEKIAIAEAKIHGISIEKVHFHEVGAIDSIVDIVGVALAIDSLGIEKIYASPVPLGSGTIHIDHGIYPVPAPATLEMMRGLPIASTNYSMEMTTPTGAGIISGVVDEFSKSFPPMVVDAIGYGAGTRDLPNQPNVLRVVIGTIDPLISKWQITHEHLAEGHHHHHHHHHNDEHHHHNEHTHVGHGHEHIHEHGHQHEHTKDHNHDHSHSHHSHSHDHSHHDEQSHSHTHEHNHHSEHSHPHTHDPSDQHDVVHSHSHKHSDQHEPVHSHKHDHSHDHDHDDELSHKHGHSHGHEGHAHNHEEDEHDHKQQH</sequence>
<evidence type="ECO:0000256" key="1">
    <source>
        <dbReference type="ARBA" id="ARBA00022596"/>
    </source>
</evidence>
<keyword evidence="4" id="KW-1185">Reference proteome</keyword>
<evidence type="ECO:0000313" key="4">
    <source>
        <dbReference type="Proteomes" id="UP001519287"/>
    </source>
</evidence>
<dbReference type="RefSeq" id="WP_209974599.1">
    <property type="nucleotide sequence ID" value="NZ_JAGGLB010000016.1"/>
</dbReference>
<dbReference type="InterPro" id="IPR002822">
    <property type="entry name" value="Ni_insertion"/>
</dbReference>
<dbReference type="PANTHER" id="PTHR36566">
    <property type="entry name" value="NICKEL INSERTION PROTEIN-RELATED"/>
    <property type="match status" value="1"/>
</dbReference>
<reference evidence="3 4" key="1">
    <citation type="submission" date="2021-03" db="EMBL/GenBank/DDBJ databases">
        <title>Genomic Encyclopedia of Type Strains, Phase IV (KMG-IV): sequencing the most valuable type-strain genomes for metagenomic binning, comparative biology and taxonomic classification.</title>
        <authorList>
            <person name="Goeker M."/>
        </authorList>
    </citation>
    <scope>NUCLEOTIDE SEQUENCE [LARGE SCALE GENOMIC DNA]</scope>
    <source>
        <strain evidence="3 4">DSM 26048</strain>
    </source>
</reference>
<name>A0ABS4IZT8_9BACL</name>
<feature type="compositionally biased region" description="Basic and acidic residues" evidence="2">
    <location>
        <begin position="317"/>
        <end position="410"/>
    </location>
</feature>
<evidence type="ECO:0000256" key="2">
    <source>
        <dbReference type="SAM" id="MobiDB-lite"/>
    </source>
</evidence>
<keyword evidence="1" id="KW-0533">Nickel</keyword>
<feature type="compositionally biased region" description="Basic residues" evidence="2">
    <location>
        <begin position="306"/>
        <end position="316"/>
    </location>
</feature>
<protein>
    <recommendedName>
        <fullName evidence="5">Nickel pincer cofactor biosynthesis protein LarC</fullName>
    </recommendedName>
</protein>
<feature type="region of interest" description="Disordered" evidence="2">
    <location>
        <begin position="258"/>
        <end position="410"/>
    </location>
</feature>
<proteinExistence type="predicted"/>
<dbReference type="InterPro" id="IPR002395">
    <property type="entry name" value="Kininogen"/>
</dbReference>
<comment type="caution">
    <text evidence="3">The sequence shown here is derived from an EMBL/GenBank/DDBJ whole genome shotgun (WGS) entry which is preliminary data.</text>
</comment>
<dbReference type="EMBL" id="JAGGLB010000016">
    <property type="protein sequence ID" value="MBP1993073.1"/>
    <property type="molecule type" value="Genomic_DNA"/>
</dbReference>
<gene>
    <name evidence="3" type="ORF">J2Z66_004690</name>
</gene>
<evidence type="ECO:0008006" key="5">
    <source>
        <dbReference type="Google" id="ProtNLM"/>
    </source>
</evidence>
<dbReference type="Pfam" id="PF01969">
    <property type="entry name" value="Ni_insertion"/>
    <property type="match status" value="1"/>
</dbReference>
<dbReference type="PRINTS" id="PR00334">
    <property type="entry name" value="KININOGEN"/>
</dbReference>
<dbReference type="PANTHER" id="PTHR36566:SF1">
    <property type="entry name" value="PYRIDINIUM-3,5-BISTHIOCARBOXYLIC ACID MONONUCLEOTIDE NICKEL INSERTION PROTEIN"/>
    <property type="match status" value="1"/>
</dbReference>